<dbReference type="GO" id="GO:0009055">
    <property type="term" value="F:electron transfer activity"/>
    <property type="evidence" value="ECO:0007669"/>
    <property type="project" value="UniProtKB-UniRule"/>
</dbReference>
<keyword evidence="3 11" id="KW-0285">Flavoprotein</keyword>
<dbReference type="GO" id="GO:0051537">
    <property type="term" value="F:2 iron, 2 sulfur cluster binding"/>
    <property type="evidence" value="ECO:0007669"/>
    <property type="project" value="UniProtKB-KW"/>
</dbReference>
<evidence type="ECO:0000256" key="7">
    <source>
        <dbReference type="ARBA" id="ARBA00022975"/>
    </source>
</evidence>
<dbReference type="PROSITE" id="PS51384">
    <property type="entry name" value="FAD_FR"/>
    <property type="match status" value="1"/>
</dbReference>
<reference evidence="15" key="2">
    <citation type="submission" date="2020-09" db="EMBL/GenBank/DDBJ databases">
        <authorList>
            <person name="Sun Q."/>
            <person name="Zhou Y."/>
        </authorList>
    </citation>
    <scope>NUCLEOTIDE SEQUENCE</scope>
    <source>
        <strain evidence="15">CGMCC 1.12153</strain>
    </source>
</reference>
<comment type="subunit">
    <text evidence="11">Heterotetramer of 2 PyrK and 2 PyrD type B subunits.</text>
</comment>
<dbReference type="SUPFAM" id="SSF52343">
    <property type="entry name" value="Ferredoxin reductase-like, C-terminal NADP-linked domain"/>
    <property type="match status" value="1"/>
</dbReference>
<keyword evidence="6 11" id="KW-0274">FAD</keyword>
<keyword evidence="10 11" id="KW-0411">Iron-sulfur</keyword>
<comment type="cofactor">
    <cofactor evidence="13">
        <name>[2Fe-2S] cluster</name>
        <dbReference type="ChEBI" id="CHEBI:190135"/>
    </cofactor>
    <text evidence="13">Binds 1 [2Fe-2S] cluster per subunit.</text>
</comment>
<dbReference type="Pfam" id="PF10418">
    <property type="entry name" value="DHODB_Fe-S_bind"/>
    <property type="match status" value="1"/>
</dbReference>
<evidence type="ECO:0000256" key="2">
    <source>
        <dbReference type="ARBA" id="ARBA00022448"/>
    </source>
</evidence>
<evidence type="ECO:0000256" key="4">
    <source>
        <dbReference type="ARBA" id="ARBA00022714"/>
    </source>
</evidence>
<dbReference type="InterPro" id="IPR008333">
    <property type="entry name" value="Cbr1-like_FAD-bd_dom"/>
</dbReference>
<dbReference type="PIRSF" id="PIRSF006816">
    <property type="entry name" value="Cyc3_hyd_g"/>
    <property type="match status" value="1"/>
</dbReference>
<dbReference type="GO" id="GO:0050660">
    <property type="term" value="F:flavin adenine dinucleotide binding"/>
    <property type="evidence" value="ECO:0007669"/>
    <property type="project" value="InterPro"/>
</dbReference>
<dbReference type="CDD" id="cd06218">
    <property type="entry name" value="DHOD_e_trans"/>
    <property type="match status" value="1"/>
</dbReference>
<dbReference type="Pfam" id="PF00175">
    <property type="entry name" value="NAD_binding_1"/>
    <property type="match status" value="1"/>
</dbReference>
<dbReference type="InterPro" id="IPR037117">
    <property type="entry name" value="Dihydroorotate_DH_ele_sf"/>
</dbReference>
<evidence type="ECO:0000256" key="11">
    <source>
        <dbReference type="HAMAP-Rule" id="MF_01211"/>
    </source>
</evidence>
<feature type="domain" description="FAD-binding FR-type" evidence="14">
    <location>
        <begin position="1"/>
        <end position="99"/>
    </location>
</feature>
<dbReference type="InterPro" id="IPR012165">
    <property type="entry name" value="Cyt_c3_hydrogenase_gsu"/>
</dbReference>
<comment type="function">
    <text evidence="11">Responsible for channeling the electrons from the oxidation of dihydroorotate from the FMN redox center in the PyrD type B subunit to the ultimate electron acceptor NAD(+).</text>
</comment>
<dbReference type="InterPro" id="IPR017927">
    <property type="entry name" value="FAD-bd_FR_type"/>
</dbReference>
<comment type="cofactor">
    <cofactor evidence="11">
        <name>[2Fe-2S] cluster</name>
        <dbReference type="ChEBI" id="CHEBI:190135"/>
    </cofactor>
    <text evidence="11">Binds 1 [2Fe-2S] cluster per subunit.</text>
</comment>
<protein>
    <recommendedName>
        <fullName evidence="11">Dihydroorotate dehydrogenase B (NAD(+)), electron transfer subunit</fullName>
    </recommendedName>
    <alternativeName>
        <fullName evidence="11">Dihydroorotate oxidase B, electron transfer subunit</fullName>
    </alternativeName>
</protein>
<evidence type="ECO:0000256" key="8">
    <source>
        <dbReference type="ARBA" id="ARBA00022982"/>
    </source>
</evidence>
<comment type="pathway">
    <text evidence="11">Pyrimidine metabolism; UMP biosynthesis via de novo pathway; orotate from (S)-dihydroorotate (NAD(+) route): step 1/1.</text>
</comment>
<organism evidence="15 16">
    <name type="scientific">Halobacillus andaensis</name>
    <dbReference type="NCBI Taxonomy" id="1176239"/>
    <lineage>
        <taxon>Bacteria</taxon>
        <taxon>Bacillati</taxon>
        <taxon>Bacillota</taxon>
        <taxon>Bacilli</taxon>
        <taxon>Bacillales</taxon>
        <taxon>Bacillaceae</taxon>
        <taxon>Halobacillus</taxon>
    </lineage>
</organism>
<sequence length="253" mass="27458">MIREWMKVVNHQQIAFQTYLLELQGEISTLVERPGQFVHVQVSDQFFLRRPVSIADVSPVKGTITLLYKVMGEGTEALTKKAVGDKVDIVGPGGNGFPVEQEKGEEALLIGGGIGIPPLYYLGKQLVANGINVKSVLGYRSKAELFYVEEFNALGEVQITTNDGSVGEKGFVTDALPHLESIDAYYTCGPSIMLKNVKEKLDGVPGYISIEERMGCGIGACFACVLETSESCDKGYVRVCSDGPVFRPGEVIL</sequence>
<evidence type="ECO:0000256" key="13">
    <source>
        <dbReference type="PIRSR" id="PIRSR006816-2"/>
    </source>
</evidence>
<dbReference type="PANTHER" id="PTHR43513">
    <property type="entry name" value="DIHYDROOROTATE DEHYDROGENASE B (NAD(+)), ELECTRON TRANSFER SUBUNIT"/>
    <property type="match status" value="1"/>
</dbReference>
<feature type="binding site" evidence="11 13">
    <location>
        <position position="221"/>
    </location>
    <ligand>
        <name>[2Fe-2S] cluster</name>
        <dbReference type="ChEBI" id="CHEBI:190135"/>
    </ligand>
</feature>
<keyword evidence="16" id="KW-1185">Reference proteome</keyword>
<comment type="cofactor">
    <cofactor evidence="11 12">
        <name>FAD</name>
        <dbReference type="ChEBI" id="CHEBI:57692"/>
    </cofactor>
    <text evidence="11 12">Binds 1 FAD per subunit.</text>
</comment>
<dbReference type="SUPFAM" id="SSF63380">
    <property type="entry name" value="Riboflavin synthase domain-like"/>
    <property type="match status" value="1"/>
</dbReference>
<dbReference type="GO" id="GO:0016491">
    <property type="term" value="F:oxidoreductase activity"/>
    <property type="evidence" value="ECO:0007669"/>
    <property type="project" value="InterPro"/>
</dbReference>
<evidence type="ECO:0000256" key="12">
    <source>
        <dbReference type="PIRSR" id="PIRSR006816-1"/>
    </source>
</evidence>
<evidence type="ECO:0000256" key="5">
    <source>
        <dbReference type="ARBA" id="ARBA00022723"/>
    </source>
</evidence>
<dbReference type="InterPro" id="IPR019480">
    <property type="entry name" value="Dihydroorotate_DH_Fe-S-bd"/>
</dbReference>
<evidence type="ECO:0000256" key="6">
    <source>
        <dbReference type="ARBA" id="ARBA00022827"/>
    </source>
</evidence>
<gene>
    <name evidence="11 15" type="primary">pyrK</name>
    <name evidence="15" type="ORF">GCM10010954_07680</name>
</gene>
<comment type="similarity">
    <text evidence="1 11">Belongs to the PyrK family.</text>
</comment>
<dbReference type="InterPro" id="IPR039261">
    <property type="entry name" value="FNR_nucleotide-bd"/>
</dbReference>
<dbReference type="Gene3D" id="2.10.240.10">
    <property type="entry name" value="Dihydroorotate dehydrogenase, electron transfer subunit"/>
    <property type="match status" value="1"/>
</dbReference>
<dbReference type="InterPro" id="IPR023455">
    <property type="entry name" value="Dihydroorotate_DHASE_ETsu"/>
</dbReference>
<dbReference type="Gene3D" id="3.40.50.80">
    <property type="entry name" value="Nucleotide-binding domain of ferredoxin-NADP reductase (FNR) module"/>
    <property type="match status" value="1"/>
</dbReference>
<comment type="caution">
    <text evidence="15">The sequence shown here is derived from an EMBL/GenBank/DDBJ whole genome shotgun (WGS) entry which is preliminary data.</text>
</comment>
<dbReference type="EMBL" id="BMEL01000001">
    <property type="protein sequence ID" value="GGF11524.1"/>
    <property type="molecule type" value="Genomic_DNA"/>
</dbReference>
<dbReference type="GO" id="GO:0046872">
    <property type="term" value="F:metal ion binding"/>
    <property type="evidence" value="ECO:0007669"/>
    <property type="project" value="UniProtKB-KW"/>
</dbReference>
<dbReference type="RefSeq" id="WP_188376136.1">
    <property type="nucleotide sequence ID" value="NZ_BMEL01000001.1"/>
</dbReference>
<evidence type="ECO:0000256" key="9">
    <source>
        <dbReference type="ARBA" id="ARBA00023004"/>
    </source>
</evidence>
<keyword evidence="9 11" id="KW-0408">Iron</keyword>
<feature type="binding site" evidence="11 13">
    <location>
        <position position="224"/>
    </location>
    <ligand>
        <name>[2Fe-2S] cluster</name>
        <dbReference type="ChEBI" id="CHEBI:190135"/>
    </ligand>
</feature>
<evidence type="ECO:0000259" key="14">
    <source>
        <dbReference type="PROSITE" id="PS51384"/>
    </source>
</evidence>
<dbReference type="InterPro" id="IPR001433">
    <property type="entry name" value="OxRdtase_FAD/NAD-bd"/>
</dbReference>
<feature type="binding site" evidence="11 13">
    <location>
        <position position="240"/>
    </location>
    <ligand>
        <name>[2Fe-2S] cluster</name>
        <dbReference type="ChEBI" id="CHEBI:190135"/>
    </ligand>
</feature>
<dbReference type="InterPro" id="IPR017938">
    <property type="entry name" value="Riboflavin_synthase-like_b-brl"/>
</dbReference>
<keyword evidence="4 11" id="KW-0001">2Fe-2S</keyword>
<dbReference type="Proteomes" id="UP000660110">
    <property type="component" value="Unassembled WGS sequence"/>
</dbReference>
<evidence type="ECO:0000313" key="15">
    <source>
        <dbReference type="EMBL" id="GGF11524.1"/>
    </source>
</evidence>
<accession>A0A917AZY3</accession>
<dbReference type="Pfam" id="PF00970">
    <property type="entry name" value="FAD_binding_6"/>
    <property type="match status" value="1"/>
</dbReference>
<dbReference type="Gene3D" id="2.40.30.10">
    <property type="entry name" value="Translation factors"/>
    <property type="match status" value="1"/>
</dbReference>
<reference evidence="15" key="1">
    <citation type="journal article" date="2014" name="Int. J. Syst. Evol. Microbiol.">
        <title>Complete genome sequence of Corynebacterium casei LMG S-19264T (=DSM 44701T), isolated from a smear-ripened cheese.</title>
        <authorList>
            <consortium name="US DOE Joint Genome Institute (JGI-PGF)"/>
            <person name="Walter F."/>
            <person name="Albersmeier A."/>
            <person name="Kalinowski J."/>
            <person name="Ruckert C."/>
        </authorList>
    </citation>
    <scope>NUCLEOTIDE SEQUENCE</scope>
    <source>
        <strain evidence="15">CGMCC 1.12153</strain>
    </source>
</reference>
<feature type="binding site" evidence="11 13">
    <location>
        <position position="216"/>
    </location>
    <ligand>
        <name>[2Fe-2S] cluster</name>
        <dbReference type="ChEBI" id="CHEBI:190135"/>
    </ligand>
</feature>
<keyword evidence="2 11" id="KW-0813">Transport</keyword>
<feature type="binding site" evidence="11 12">
    <location>
        <begin position="74"/>
        <end position="75"/>
    </location>
    <ligand>
        <name>FAD</name>
        <dbReference type="ChEBI" id="CHEBI:57692"/>
    </ligand>
</feature>
<evidence type="ECO:0000313" key="16">
    <source>
        <dbReference type="Proteomes" id="UP000660110"/>
    </source>
</evidence>
<keyword evidence="8 11" id="KW-0249">Electron transport</keyword>
<evidence type="ECO:0000256" key="3">
    <source>
        <dbReference type="ARBA" id="ARBA00022630"/>
    </source>
</evidence>
<dbReference type="InterPro" id="IPR050353">
    <property type="entry name" value="PyrK_electron_transfer"/>
</dbReference>
<dbReference type="PANTHER" id="PTHR43513:SF3">
    <property type="entry name" value="DIHYDROOROTATE DEHYDROGENASE B (NAD(+)), ELECTRON TRANSFER SUBUNIT-RELATED"/>
    <property type="match status" value="1"/>
</dbReference>
<dbReference type="AlphaFoldDB" id="A0A917AZY3"/>
<comment type="caution">
    <text evidence="11">Lacks conserved residue(s) required for the propagation of feature annotation.</text>
</comment>
<feature type="binding site" evidence="11 12">
    <location>
        <begin position="50"/>
        <end position="53"/>
    </location>
    <ligand>
        <name>FAD</name>
        <dbReference type="ChEBI" id="CHEBI:57692"/>
    </ligand>
</feature>
<dbReference type="HAMAP" id="MF_01211">
    <property type="entry name" value="DHODB_Fe_S_bind"/>
    <property type="match status" value="1"/>
</dbReference>
<proteinExistence type="inferred from homology"/>
<evidence type="ECO:0000256" key="1">
    <source>
        <dbReference type="ARBA" id="ARBA00006422"/>
    </source>
</evidence>
<dbReference type="GO" id="GO:0044205">
    <property type="term" value="P:'de novo' UMP biosynthetic process"/>
    <property type="evidence" value="ECO:0007669"/>
    <property type="project" value="UniProtKB-UniRule"/>
</dbReference>
<evidence type="ECO:0000256" key="10">
    <source>
        <dbReference type="ARBA" id="ARBA00023014"/>
    </source>
</evidence>
<keyword evidence="7 11" id="KW-0665">Pyrimidine biosynthesis</keyword>
<keyword evidence="5 11" id="KW-0479">Metal-binding</keyword>
<name>A0A917AZY3_HALAA</name>